<keyword evidence="5" id="KW-1185">Reference proteome</keyword>
<protein>
    <recommendedName>
        <fullName evidence="2">Nucleolar 27S pre-rRNA processing Urb2/Npa2 C-terminal domain-containing protein</fullName>
    </recommendedName>
</protein>
<evidence type="ECO:0000256" key="1">
    <source>
        <dbReference type="SAM" id="MobiDB-lite"/>
    </source>
</evidence>
<dbReference type="InParanoid" id="B0XA57"/>
<dbReference type="OrthoDB" id="160374at2759"/>
<dbReference type="VEuPathDB" id="VectorBase:CPIJ016286"/>
<gene>
    <name evidence="4" type="primary">6049828</name>
    <name evidence="3" type="ORF">CpipJ_CPIJ016286</name>
</gene>
<evidence type="ECO:0000259" key="2">
    <source>
        <dbReference type="Pfam" id="PF10441"/>
    </source>
</evidence>
<dbReference type="STRING" id="7176.B0XA57"/>
<sequence>MAMKEEILKRLSIPDQDFHANLSYGIKLWKSGSFYYMSKYEVIFEHFLDGLGGYAKQLSKQDPTGFDGRWALVNEFLALPCPSNALPSRVIPRLGEVFDKLRKGKSIVKTRVLLESFLTVAFDVKYKNFYKFDYLSYGTILGTALRYYLSFLEDGFQKDEEEDTIKRIFDDIRIYVKSAGGEEKWQKAFTTVLPSLCEVVLQLKSRGLDCQESLLDLLKQIYFLDGKGPQYNRVTDASKKHLFMSCFDANDLPLHVIALLIEGYLKAYREVKLDILLFLKYFLLHVFVDAEKSILSDMHQIFQLTKFVFHLLKKYFIKIDQKLVEDFDFTGIFTVKLKDFLDKYSSSETHLADIFALICTINQYNPLILEASIIDIILRAMFTKKGPQALGRYQAMLISTIDLFGKLNRSENFREELFLKLGDYLDDHELGDTLKELRKGSKKRKSLAAVETPGKRRKLENGEDSQDPDDSEHYLNLLYSSESEASVKKSTQLQLQDHFKSLSFAWPDSDGALGHAMLDYVRGLLTKRSFIYWRKMQDYLAEQLETVAEDPSEAELFKLDFAVCWLCYFFAGNTLVEQTNLFWEKLQKQFGEFDELMASFGRALISGNNKKCQPPKSRSTTAFALQKLRQTQLTTEEPPNLDCVEKILASQDFNQLRWLLADRSTNGWFLQQLEAPQKTTVIEQLLQNGCFPEIKQIVTQQCNDHALMEVTLLTTYKRLVESVLGGCKASVARKFSFEGIHEGGSEDETMARVQKLLEKKVKQGDEQQGVELDVENGELRELLGVLDFIRIDEMAVERKTVIVGVGVLIFADLFKSEQQEIVAAFKNVISNGFQKDEEEDTIKRIFDDIRIYVKSAGGEEKWQKAFTTALPSLCEVVLQLKSRGLDCQESLLDLLKQIYFLDGKGPQYNRVTDAFKKHLFMSCFDANDLPLHVIALLIEGYLKAYREVKLDILLFLKYFLLHVFVDAEKSILSDMHQIFQLTKFVFHLLKKYFIKIDQKLVEDFDFTGIFTVKLKDFLDKYSSSETHLADIFALICTINQYNPLILEASIIDIILRAMFTKKGPHALGRYQAMLISTIDLFGKLNRSENFREELFLKLGDYLDDHELGDTLKELRKGSKKRKSLAAVETPGKRRKLENGEDSQDPDDSEHYLNLLYPSESEASVKKSTQLQLQDHFKSLSFAWPDSDGALGHAMLDYVRGLLTKRSFIYWRKMQDYLAEQLETVTEDPSEAELFKLDFAVCWLCYFFAGNTLVEQTNLFWEKLQKQFGEFDELMASFGRALIGGSVTESRVFASFLKLVYFYGNYRLVVHHYRPDSIEDSQSHLIHEFLTQEEWNQLEQKVPTSEEPLYNRVRLQKLRQTQLTTEEPPNLDCVDKILASQDFNQLRWLLADRSTNGWFLQQLEAPQKTTVIEQLLQNGCFPEIKQIVTQQCNDHALMEVTLLTTYKRLVESVLGDCKASVARKFSFDGIHEGGSEDETMARVQKLLEKKVKQGDEQQGVELDVENGELRELLGVLDFIRIDEMAVERKTVIVGVGVLIFADLFKSEQQEIVAAFKNVISKQLIYGTTPNLLKFLDFETLIAIFGQSSPLTIALFRQTAVDLSEEAFAAFQQILDNFKSQQSQEARFELVLLVFNCLQKNSANRRKLIPVEQLGELISGYVEAIEAFIVEKEPKAVKKEDKEAFESLLKGCSLIIRYKAVKKQELGDKLRGKFLRCAEQALKLESSAASGLLVNALQHKDYLRLEADRVESIVENRWNGFLAQLRSEVELNEEAVDKAGDDSDVDGHFQSQNAKIFANFLTHHESPGKLTKRFDRLETEAATGTDFKTLRYIMRVYTTLAKFAFGTGVALEVEKAFVRAFGAVLAKSVMAISILKKHVAEPDCLEEVLNCFVAMVANPKLTLTPSIMDNIVEFLSSINIRKFTVKDGEEKPFYRLHRLISDVLYLLMTTRPNYVDNRLPHYFNVYNGLMAAVIQYKEDRPAEQPLNSFEILTLSDLLLPLEKIMSLAEKKVEKDLRIIAPYILAQIIGSITEAKRATTLHEKIARNVHNICYGLVAIYDKHSAAYLLRTCDEAAKNVYTDIVKGFRKYRSFKGKV</sequence>
<evidence type="ECO:0000313" key="4">
    <source>
        <dbReference type="EnsemblMetazoa" id="CPIJ016286-PA"/>
    </source>
</evidence>
<dbReference type="VEuPathDB" id="VectorBase:CQUJHB015487"/>
<accession>B0XA57</accession>
<dbReference type="Proteomes" id="UP000002320">
    <property type="component" value="Unassembled WGS sequence"/>
</dbReference>
<reference evidence="3" key="1">
    <citation type="submission" date="2007-03" db="EMBL/GenBank/DDBJ databases">
        <title>Annotation of Culex pipiens quinquefasciatus.</title>
        <authorList>
            <consortium name="The Broad Institute Genome Sequencing Platform"/>
            <person name="Atkinson P.W."/>
            <person name="Hemingway J."/>
            <person name="Christensen B.M."/>
            <person name="Higgs S."/>
            <person name="Kodira C."/>
            <person name="Hannick L."/>
            <person name="Megy K."/>
            <person name="O'Leary S."/>
            <person name="Pearson M."/>
            <person name="Haas B.J."/>
            <person name="Mauceli E."/>
            <person name="Wortman J.R."/>
            <person name="Lee N.H."/>
            <person name="Guigo R."/>
            <person name="Stanke M."/>
            <person name="Alvarado L."/>
            <person name="Amedeo P."/>
            <person name="Antoine C.H."/>
            <person name="Arensburger P."/>
            <person name="Bidwell S.L."/>
            <person name="Crawford M."/>
            <person name="Camaro F."/>
            <person name="Devon K."/>
            <person name="Engels R."/>
            <person name="Hammond M."/>
            <person name="Howarth C."/>
            <person name="Koehrsen M."/>
            <person name="Lawson D."/>
            <person name="Montgomery P."/>
            <person name="Nene V."/>
            <person name="Nusbaum C."/>
            <person name="Puiu D."/>
            <person name="Romero-Severson J."/>
            <person name="Severson D.W."/>
            <person name="Shumway M."/>
            <person name="Sisk P."/>
            <person name="Stolte C."/>
            <person name="Zeng Q."/>
            <person name="Eisenstadt E."/>
            <person name="Fraser-Liggett C."/>
            <person name="Strausberg R."/>
            <person name="Galagan J."/>
            <person name="Birren B."/>
            <person name="Collins F.H."/>
        </authorList>
    </citation>
    <scope>NUCLEOTIDE SEQUENCE [LARGE SCALE GENOMIC DNA]</scope>
    <source>
        <strain evidence="3">JHB</strain>
    </source>
</reference>
<dbReference type="EMBL" id="DS232565">
    <property type="protein sequence ID" value="EDS43522.1"/>
    <property type="molecule type" value="Genomic_DNA"/>
</dbReference>
<dbReference type="KEGG" id="cqu:CpipJ_CPIJ016286"/>
<evidence type="ECO:0000313" key="5">
    <source>
        <dbReference type="Proteomes" id="UP000002320"/>
    </source>
</evidence>
<feature type="region of interest" description="Disordered" evidence="1">
    <location>
        <begin position="444"/>
        <end position="471"/>
    </location>
</feature>
<reference evidence="4" key="2">
    <citation type="submission" date="2020-05" db="UniProtKB">
        <authorList>
            <consortium name="EnsemblMetazoa"/>
        </authorList>
    </citation>
    <scope>IDENTIFICATION</scope>
    <source>
        <strain evidence="4">JHB</strain>
    </source>
</reference>
<feature type="domain" description="Nucleolar 27S pre-rRNA processing Urb2/Npa2 C-terminal" evidence="2">
    <location>
        <begin position="1900"/>
        <end position="2093"/>
    </location>
</feature>
<dbReference type="EnsemblMetazoa" id="CPIJ016286-RA">
    <property type="protein sequence ID" value="CPIJ016286-PA"/>
    <property type="gene ID" value="CPIJ016286"/>
</dbReference>
<proteinExistence type="predicted"/>
<name>B0XA57_CULQU</name>
<dbReference type="HOGENOM" id="CLU_001531_0_0_1"/>
<organism>
    <name type="scientific">Culex quinquefasciatus</name>
    <name type="common">Southern house mosquito</name>
    <name type="synonym">Culex pungens</name>
    <dbReference type="NCBI Taxonomy" id="7176"/>
    <lineage>
        <taxon>Eukaryota</taxon>
        <taxon>Metazoa</taxon>
        <taxon>Ecdysozoa</taxon>
        <taxon>Arthropoda</taxon>
        <taxon>Hexapoda</taxon>
        <taxon>Insecta</taxon>
        <taxon>Pterygota</taxon>
        <taxon>Neoptera</taxon>
        <taxon>Endopterygota</taxon>
        <taxon>Diptera</taxon>
        <taxon>Nematocera</taxon>
        <taxon>Culicoidea</taxon>
        <taxon>Culicidae</taxon>
        <taxon>Culicinae</taxon>
        <taxon>Culicini</taxon>
        <taxon>Culex</taxon>
        <taxon>Culex</taxon>
    </lineage>
</organism>
<feature type="region of interest" description="Disordered" evidence="1">
    <location>
        <begin position="1121"/>
        <end position="1149"/>
    </location>
</feature>
<dbReference type="InterPro" id="IPR018849">
    <property type="entry name" value="Urb2/Npa2_C"/>
</dbReference>
<evidence type="ECO:0000313" key="3">
    <source>
        <dbReference type="EMBL" id="EDS43522.1"/>
    </source>
</evidence>
<dbReference type="Pfam" id="PF10441">
    <property type="entry name" value="Urb2"/>
    <property type="match status" value="1"/>
</dbReference>
<dbReference type="eggNOG" id="ENOG502S651">
    <property type="taxonomic scope" value="Eukaryota"/>
</dbReference>
<dbReference type="FunCoup" id="B0XA57">
    <property type="interactions" value="38"/>
</dbReference>